<name>A0ABY2RRK9_9NOCA</name>
<dbReference type="EMBL" id="SUMD01000001">
    <property type="protein sequence ID" value="TJZ81646.1"/>
    <property type="molecule type" value="Genomic_DNA"/>
</dbReference>
<keyword evidence="1" id="KW-0472">Membrane</keyword>
<organism evidence="2 3">
    <name type="scientific">Rhodococcus oryzae</name>
    <dbReference type="NCBI Taxonomy" id="2571143"/>
    <lineage>
        <taxon>Bacteria</taxon>
        <taxon>Bacillati</taxon>
        <taxon>Actinomycetota</taxon>
        <taxon>Actinomycetes</taxon>
        <taxon>Mycobacteriales</taxon>
        <taxon>Nocardiaceae</taxon>
        <taxon>Rhodococcus</taxon>
    </lineage>
</organism>
<accession>A0ABY2RRK9</accession>
<feature type="transmembrane region" description="Helical" evidence="1">
    <location>
        <begin position="78"/>
        <end position="97"/>
    </location>
</feature>
<reference evidence="2 3" key="1">
    <citation type="submission" date="2019-04" db="EMBL/GenBank/DDBJ databases">
        <title>Rhodococcus oryzae sp. nov., a novel actinomycete isolated from rhizosphere soil of rice (Oryza sativa L.).</title>
        <authorList>
            <person name="Li C."/>
        </authorList>
    </citation>
    <scope>NUCLEOTIDE SEQUENCE [LARGE SCALE GENOMIC DNA]</scope>
    <source>
        <strain evidence="2 3">NEAU-CX67</strain>
    </source>
</reference>
<gene>
    <name evidence="2" type="ORF">FCG67_03275</name>
</gene>
<proteinExistence type="predicted"/>
<keyword evidence="1" id="KW-0812">Transmembrane</keyword>
<keyword evidence="3" id="KW-1185">Reference proteome</keyword>
<comment type="caution">
    <text evidence="2">The sequence shown here is derived from an EMBL/GenBank/DDBJ whole genome shotgun (WGS) entry which is preliminary data.</text>
</comment>
<evidence type="ECO:0000313" key="3">
    <source>
        <dbReference type="Proteomes" id="UP000305109"/>
    </source>
</evidence>
<feature type="transmembrane region" description="Helical" evidence="1">
    <location>
        <begin position="16"/>
        <end position="38"/>
    </location>
</feature>
<protein>
    <submittedName>
        <fullName evidence="2">Uncharacterized protein</fullName>
    </submittedName>
</protein>
<evidence type="ECO:0000313" key="2">
    <source>
        <dbReference type="EMBL" id="TJZ81646.1"/>
    </source>
</evidence>
<keyword evidence="1" id="KW-1133">Transmembrane helix</keyword>
<dbReference type="Proteomes" id="UP000305109">
    <property type="component" value="Unassembled WGS sequence"/>
</dbReference>
<sequence length="99" mass="10359">MLDARIAWNGGSGPELTVFVATVIVSVLLAALLGFAAIRKLSHRDPVVREYAELGVPENRLNLLAGLLLAGAHDAKHLPVPLAYAALAVAVLVLRLASS</sequence>
<evidence type="ECO:0000256" key="1">
    <source>
        <dbReference type="SAM" id="Phobius"/>
    </source>
</evidence>